<gene>
    <name evidence="1" type="ORF">H9S92_12015</name>
</gene>
<dbReference type="InterPro" id="IPR011856">
    <property type="entry name" value="tRNA_endonuc-like_dom_sf"/>
</dbReference>
<sequence>MRIETIEQFEIHIENNAREVPEMHQFFKTFPWILDPRIMNFQDEVTFSKLLRKNFSEIEEEESNRRIDFLCQNFADSFFIIELKRPQSVVGEKELHQAINYVSFIEDRLSNEFGKNIHCYLVCGKLSTDRKVRMIADSYRSSGTVYVKTYTDLLENAKQYHIEFIKKFDEIAQSLKNNEEE</sequence>
<evidence type="ECO:0000313" key="1">
    <source>
        <dbReference type="EMBL" id="MBC6994894.1"/>
    </source>
</evidence>
<keyword evidence="2" id="KW-1185">Reference proteome</keyword>
<comment type="caution">
    <text evidence="1">The sequence shown here is derived from an EMBL/GenBank/DDBJ whole genome shotgun (WGS) entry which is preliminary data.</text>
</comment>
<organism evidence="1 2">
    <name type="scientific">Neolewinella lacunae</name>
    <dbReference type="NCBI Taxonomy" id="1517758"/>
    <lineage>
        <taxon>Bacteria</taxon>
        <taxon>Pseudomonadati</taxon>
        <taxon>Bacteroidota</taxon>
        <taxon>Saprospiria</taxon>
        <taxon>Saprospirales</taxon>
        <taxon>Lewinellaceae</taxon>
        <taxon>Neolewinella</taxon>
    </lineage>
</organism>
<proteinExistence type="predicted"/>
<dbReference type="Gene3D" id="3.40.1350.10">
    <property type="match status" value="1"/>
</dbReference>
<dbReference type="AlphaFoldDB" id="A0A923PP47"/>
<protein>
    <submittedName>
        <fullName evidence="1">Uncharacterized protein</fullName>
    </submittedName>
</protein>
<name>A0A923PP47_9BACT</name>
<dbReference type="RefSeq" id="WP_187466963.1">
    <property type="nucleotide sequence ID" value="NZ_JACSIT010000107.1"/>
</dbReference>
<reference evidence="1" key="1">
    <citation type="submission" date="2020-08" db="EMBL/GenBank/DDBJ databases">
        <title>Lewinella bacteria from marine environments.</title>
        <authorList>
            <person name="Zhong Y."/>
        </authorList>
    </citation>
    <scope>NUCLEOTIDE SEQUENCE</scope>
    <source>
        <strain evidence="1">KCTC 42187</strain>
    </source>
</reference>
<evidence type="ECO:0000313" key="2">
    <source>
        <dbReference type="Proteomes" id="UP000650081"/>
    </source>
</evidence>
<dbReference type="GO" id="GO:0003676">
    <property type="term" value="F:nucleic acid binding"/>
    <property type="evidence" value="ECO:0007669"/>
    <property type="project" value="InterPro"/>
</dbReference>
<dbReference type="EMBL" id="JACSIT010000107">
    <property type="protein sequence ID" value="MBC6994894.1"/>
    <property type="molecule type" value="Genomic_DNA"/>
</dbReference>
<accession>A0A923PP47</accession>
<dbReference type="Proteomes" id="UP000650081">
    <property type="component" value="Unassembled WGS sequence"/>
</dbReference>